<evidence type="ECO:0000256" key="2">
    <source>
        <dbReference type="ARBA" id="ARBA00011738"/>
    </source>
</evidence>
<evidence type="ECO:0000256" key="9">
    <source>
        <dbReference type="ARBA" id="ARBA00023102"/>
    </source>
</evidence>
<gene>
    <name evidence="12 15" type="primary">folD</name>
    <name evidence="15" type="ORF">KIMC2_06360</name>
</gene>
<evidence type="ECO:0000256" key="6">
    <source>
        <dbReference type="ARBA" id="ARBA00022801"/>
    </source>
</evidence>
<dbReference type="EMBL" id="AP026801">
    <property type="protein sequence ID" value="BDR56074.1"/>
    <property type="molecule type" value="Genomic_DNA"/>
</dbReference>
<dbReference type="PRINTS" id="PR00085">
    <property type="entry name" value="THFDHDRGNASE"/>
</dbReference>
<dbReference type="InterPro" id="IPR020631">
    <property type="entry name" value="THF_DH/CycHdrlase_NAD-bd_dom"/>
</dbReference>
<keyword evidence="16" id="KW-1185">Reference proteome</keyword>
<dbReference type="EC" id="1.5.1.5" evidence="12"/>
<dbReference type="AlphaFoldDB" id="A0AAU9DKP8"/>
<evidence type="ECO:0000256" key="12">
    <source>
        <dbReference type="HAMAP-Rule" id="MF_01576"/>
    </source>
</evidence>
<feature type="binding site" evidence="12">
    <location>
        <begin position="162"/>
        <end position="164"/>
    </location>
    <ligand>
        <name>NADP(+)</name>
        <dbReference type="ChEBI" id="CHEBI:58349"/>
    </ligand>
</feature>
<dbReference type="Pfam" id="PF02882">
    <property type="entry name" value="THF_DHG_CYH_C"/>
    <property type="match status" value="1"/>
</dbReference>
<dbReference type="CDD" id="cd01080">
    <property type="entry name" value="NAD_bind_m-THF_DH_Cyclohyd"/>
    <property type="match status" value="1"/>
</dbReference>
<dbReference type="GO" id="GO:0004477">
    <property type="term" value="F:methenyltetrahydrofolate cyclohydrolase activity"/>
    <property type="evidence" value="ECO:0007669"/>
    <property type="project" value="UniProtKB-UniRule"/>
</dbReference>
<dbReference type="KEGG" id="xak:KIMC2_06360"/>
<dbReference type="Gene3D" id="3.40.50.720">
    <property type="entry name" value="NAD(P)-binding Rossmann-like Domain"/>
    <property type="match status" value="1"/>
</dbReference>
<comment type="catalytic activity">
    <reaction evidence="12">
        <text>(6R)-5,10-methylene-5,6,7,8-tetrahydrofolate + NADP(+) = (6R)-5,10-methenyltetrahydrofolate + NADPH</text>
        <dbReference type="Rhea" id="RHEA:22812"/>
        <dbReference type="ChEBI" id="CHEBI:15636"/>
        <dbReference type="ChEBI" id="CHEBI:57455"/>
        <dbReference type="ChEBI" id="CHEBI:57783"/>
        <dbReference type="ChEBI" id="CHEBI:58349"/>
        <dbReference type="EC" id="1.5.1.5"/>
    </reaction>
</comment>
<dbReference type="PANTHER" id="PTHR48099:SF5">
    <property type="entry name" value="C-1-TETRAHYDROFOLATE SYNTHASE, CYTOPLASMIC"/>
    <property type="match status" value="1"/>
</dbReference>
<protein>
    <recommendedName>
        <fullName evidence="12">Bifunctional protein FolD</fullName>
    </recommendedName>
    <domain>
        <recommendedName>
            <fullName evidence="12">Methylenetetrahydrofolate dehydrogenase</fullName>
            <ecNumber evidence="12">1.5.1.5</ecNumber>
        </recommendedName>
    </domain>
    <domain>
        <recommendedName>
            <fullName evidence="12">Methenyltetrahydrofolate cyclohydrolase</fullName>
            <ecNumber evidence="12">3.5.4.9</ecNumber>
        </recommendedName>
    </domain>
</protein>
<organism evidence="15 16">
    <name type="scientific">Xylocopilactobacillus apis</name>
    <dbReference type="NCBI Taxonomy" id="2932183"/>
    <lineage>
        <taxon>Bacteria</taxon>
        <taxon>Bacillati</taxon>
        <taxon>Bacillota</taxon>
        <taxon>Bacilli</taxon>
        <taxon>Lactobacillales</taxon>
        <taxon>Lactobacillaceae</taxon>
        <taxon>Xylocopilactobacillus</taxon>
    </lineage>
</organism>
<comment type="catalytic activity">
    <reaction evidence="12">
        <text>(6R)-5,10-methenyltetrahydrofolate + H2O = (6R)-10-formyltetrahydrofolate + H(+)</text>
        <dbReference type="Rhea" id="RHEA:23700"/>
        <dbReference type="ChEBI" id="CHEBI:15377"/>
        <dbReference type="ChEBI" id="CHEBI:15378"/>
        <dbReference type="ChEBI" id="CHEBI:57455"/>
        <dbReference type="ChEBI" id="CHEBI:195366"/>
        <dbReference type="EC" id="3.5.4.9"/>
    </reaction>
</comment>
<feature type="binding site" evidence="12">
    <location>
        <position position="228"/>
    </location>
    <ligand>
        <name>NADP(+)</name>
        <dbReference type="ChEBI" id="CHEBI:58349"/>
    </ligand>
</feature>
<dbReference type="Pfam" id="PF00763">
    <property type="entry name" value="THF_DHG_CYH"/>
    <property type="match status" value="1"/>
</dbReference>
<dbReference type="SUPFAM" id="SSF53223">
    <property type="entry name" value="Aminoacid dehydrogenase-like, N-terminal domain"/>
    <property type="match status" value="1"/>
</dbReference>
<keyword evidence="5 12" id="KW-0658">Purine biosynthesis</keyword>
<dbReference type="InterPro" id="IPR000672">
    <property type="entry name" value="THF_DH/CycHdrlase"/>
</dbReference>
<dbReference type="HAMAP" id="MF_01576">
    <property type="entry name" value="THF_DHG_CYH"/>
    <property type="match status" value="1"/>
</dbReference>
<dbReference type="PROSITE" id="PS00767">
    <property type="entry name" value="THF_DHG_CYH_2"/>
    <property type="match status" value="1"/>
</dbReference>
<comment type="pathway">
    <text evidence="1 12">One-carbon metabolism; tetrahydrofolate interconversion.</text>
</comment>
<dbReference type="InterPro" id="IPR020630">
    <property type="entry name" value="THF_DH/CycHdrlase_cat_dom"/>
</dbReference>
<dbReference type="EC" id="3.5.4.9" evidence="12"/>
<evidence type="ECO:0000313" key="15">
    <source>
        <dbReference type="EMBL" id="BDR56074.1"/>
    </source>
</evidence>
<keyword evidence="10 12" id="KW-0486">Methionine biosynthesis</keyword>
<evidence type="ECO:0000256" key="4">
    <source>
        <dbReference type="ARBA" id="ARBA00022605"/>
    </source>
</evidence>
<dbReference type="GO" id="GO:0004488">
    <property type="term" value="F:methylenetetrahydrofolate dehydrogenase (NADP+) activity"/>
    <property type="evidence" value="ECO:0007669"/>
    <property type="project" value="UniProtKB-UniRule"/>
</dbReference>
<keyword evidence="9 12" id="KW-0368">Histidine biosynthesis</keyword>
<evidence type="ECO:0000256" key="11">
    <source>
        <dbReference type="ARBA" id="ARBA00023268"/>
    </source>
</evidence>
<dbReference type="Gene3D" id="3.40.50.10860">
    <property type="entry name" value="Leucine Dehydrogenase, chain A, domain 1"/>
    <property type="match status" value="1"/>
</dbReference>
<dbReference type="GO" id="GO:0009086">
    <property type="term" value="P:methionine biosynthetic process"/>
    <property type="evidence" value="ECO:0007669"/>
    <property type="project" value="UniProtKB-KW"/>
</dbReference>
<dbReference type="FunFam" id="3.40.50.720:FF:000094">
    <property type="entry name" value="Bifunctional protein FolD"/>
    <property type="match status" value="1"/>
</dbReference>
<comment type="caution">
    <text evidence="12">Lacks conserved residue(s) required for the propagation of feature annotation.</text>
</comment>
<dbReference type="PANTHER" id="PTHR48099">
    <property type="entry name" value="C-1-TETRAHYDROFOLATE SYNTHASE, CYTOPLASMIC-RELATED"/>
    <property type="match status" value="1"/>
</dbReference>
<dbReference type="GO" id="GO:0000105">
    <property type="term" value="P:L-histidine biosynthetic process"/>
    <property type="evidence" value="ECO:0007669"/>
    <property type="project" value="UniProtKB-KW"/>
</dbReference>
<evidence type="ECO:0000256" key="1">
    <source>
        <dbReference type="ARBA" id="ARBA00004777"/>
    </source>
</evidence>
<feature type="domain" description="Tetrahydrofolate dehydrogenase/cyclohydrolase NAD(P)-binding" evidence="14">
    <location>
        <begin position="136"/>
        <end position="276"/>
    </location>
</feature>
<keyword evidence="4 12" id="KW-0028">Amino-acid biosynthesis</keyword>
<dbReference type="GO" id="GO:0035999">
    <property type="term" value="P:tetrahydrofolate interconversion"/>
    <property type="evidence" value="ECO:0007669"/>
    <property type="project" value="UniProtKB-UniRule"/>
</dbReference>
<evidence type="ECO:0000259" key="14">
    <source>
        <dbReference type="Pfam" id="PF02882"/>
    </source>
</evidence>
<keyword evidence="7 12" id="KW-0521">NADP</keyword>
<dbReference type="FunFam" id="3.40.50.10860:FF:000005">
    <property type="entry name" value="C-1-tetrahydrofolate synthase, cytoplasmic, putative"/>
    <property type="match status" value="1"/>
</dbReference>
<dbReference type="InterPro" id="IPR020867">
    <property type="entry name" value="THF_DH/CycHdrlase_CS"/>
</dbReference>
<comment type="subunit">
    <text evidence="2 12">Homodimer.</text>
</comment>
<dbReference type="InterPro" id="IPR036291">
    <property type="entry name" value="NAD(P)-bd_dom_sf"/>
</dbReference>
<dbReference type="RefSeq" id="WP_317697928.1">
    <property type="nucleotide sequence ID" value="NZ_AP026801.1"/>
</dbReference>
<dbReference type="Proteomes" id="UP001321804">
    <property type="component" value="Chromosome"/>
</dbReference>
<dbReference type="GO" id="GO:0006164">
    <property type="term" value="P:purine nucleotide biosynthetic process"/>
    <property type="evidence" value="ECO:0007669"/>
    <property type="project" value="UniProtKB-KW"/>
</dbReference>
<evidence type="ECO:0000256" key="5">
    <source>
        <dbReference type="ARBA" id="ARBA00022755"/>
    </source>
</evidence>
<accession>A0AAU9DKP8</accession>
<keyword evidence="11 12" id="KW-0511">Multifunctional enzyme</keyword>
<proteinExistence type="inferred from homology"/>
<dbReference type="SUPFAM" id="SSF51735">
    <property type="entry name" value="NAD(P)-binding Rossmann-fold domains"/>
    <property type="match status" value="1"/>
</dbReference>
<reference evidence="15 16" key="1">
    <citation type="journal article" date="2023" name="Microbiol. Spectr.">
        <title>Symbiosis of Carpenter Bees with Uncharacterized Lactic Acid Bacteria Showing NAD Auxotrophy.</title>
        <authorList>
            <person name="Kawasaki S."/>
            <person name="Ozawa K."/>
            <person name="Mori T."/>
            <person name="Yamamoto A."/>
            <person name="Ito M."/>
            <person name="Ohkuma M."/>
            <person name="Sakamoto M."/>
            <person name="Matsutani M."/>
        </authorList>
    </citation>
    <scope>NUCLEOTIDE SEQUENCE [LARGE SCALE GENOMIC DNA]</scope>
    <source>
        <strain evidence="15 16">KimC2</strain>
    </source>
</reference>
<keyword evidence="3 12" id="KW-0554">One-carbon metabolism</keyword>
<evidence type="ECO:0000256" key="10">
    <source>
        <dbReference type="ARBA" id="ARBA00023167"/>
    </source>
</evidence>
<comment type="function">
    <text evidence="12">Catalyzes the oxidation of 5,10-methylenetetrahydrofolate to 5,10-methenyltetrahydrofolate and then the hydrolysis of 5,10-methenyltetrahydrofolate to 10-formyltetrahydrofolate.</text>
</comment>
<keyword evidence="8 12" id="KW-0560">Oxidoreductase</keyword>
<feature type="domain" description="Tetrahydrofolate dehydrogenase/cyclohydrolase catalytic" evidence="13">
    <location>
        <begin position="5"/>
        <end position="116"/>
    </location>
</feature>
<evidence type="ECO:0000259" key="13">
    <source>
        <dbReference type="Pfam" id="PF00763"/>
    </source>
</evidence>
<dbReference type="InterPro" id="IPR046346">
    <property type="entry name" value="Aminoacid_DH-like_N_sf"/>
</dbReference>
<evidence type="ECO:0000256" key="3">
    <source>
        <dbReference type="ARBA" id="ARBA00022563"/>
    </source>
</evidence>
<sequence length="281" mass="30646">MDKIIDGKKAADEIAQKLQGTVASLKHVPVLQVLVLGDNPESEIYVRNKKKRALEIGIKVNTTYLNNDVDEEEVLSLINTYNLQPEVTGIMVQLPLPPQISYSKVVNSIDPLKDMDGFSEINVGKLWTGVTDFIAPATPVGIMNLLDFYHFDVSGKQSVIVGRSNIVGKPLAGLLLNRDSTVTICHSKTQDLQKITKQADFLFVAIGKPEFIDASYVKEGAVIVDVGINRTKEGLKGDVNFTSVLEKCSSITPVPKGVGPMTVITLMQQIVNTAKLREVNG</sequence>
<keyword evidence="6 12" id="KW-0378">Hydrolase</keyword>
<evidence type="ECO:0000256" key="8">
    <source>
        <dbReference type="ARBA" id="ARBA00023002"/>
    </source>
</evidence>
<dbReference type="GO" id="GO:0005829">
    <property type="term" value="C:cytosol"/>
    <property type="evidence" value="ECO:0007669"/>
    <property type="project" value="TreeGrafter"/>
</dbReference>
<comment type="similarity">
    <text evidence="12">Belongs to the tetrahydrofolate dehydrogenase/cyclohydrolase family.</text>
</comment>
<evidence type="ECO:0000313" key="16">
    <source>
        <dbReference type="Proteomes" id="UP001321804"/>
    </source>
</evidence>
<name>A0AAU9DKP8_9LACO</name>
<evidence type="ECO:0000256" key="7">
    <source>
        <dbReference type="ARBA" id="ARBA00022857"/>
    </source>
</evidence>